<reference evidence="2 3" key="1">
    <citation type="submission" date="2018-01" db="EMBL/GenBank/DDBJ databases">
        <title>The draft genome sequence of Halioglobus lutimaris HF004.</title>
        <authorList>
            <person name="Du Z.-J."/>
            <person name="Shi M.-J."/>
        </authorList>
    </citation>
    <scope>NUCLEOTIDE SEQUENCE [LARGE SCALE GENOMIC DNA]</scope>
    <source>
        <strain evidence="2 3">HF004</strain>
    </source>
</reference>
<comment type="caution">
    <text evidence="2">The sequence shown here is derived from an EMBL/GenBank/DDBJ whole genome shotgun (WGS) entry which is preliminary data.</text>
</comment>
<dbReference type="AlphaFoldDB" id="A0A2N5X305"/>
<dbReference type="SUPFAM" id="SSF49265">
    <property type="entry name" value="Fibronectin type III"/>
    <property type="match status" value="1"/>
</dbReference>
<dbReference type="InterPro" id="IPR036116">
    <property type="entry name" value="FN3_sf"/>
</dbReference>
<evidence type="ECO:0008006" key="4">
    <source>
        <dbReference type="Google" id="ProtNLM"/>
    </source>
</evidence>
<accession>A0A2N5X305</accession>
<evidence type="ECO:0000256" key="1">
    <source>
        <dbReference type="SAM" id="SignalP"/>
    </source>
</evidence>
<dbReference type="InterPro" id="IPR013783">
    <property type="entry name" value="Ig-like_fold"/>
</dbReference>
<organism evidence="2 3">
    <name type="scientific">Pseudohalioglobus lutimaris</name>
    <dbReference type="NCBI Taxonomy" id="1737061"/>
    <lineage>
        <taxon>Bacteria</taxon>
        <taxon>Pseudomonadati</taxon>
        <taxon>Pseudomonadota</taxon>
        <taxon>Gammaproteobacteria</taxon>
        <taxon>Cellvibrionales</taxon>
        <taxon>Halieaceae</taxon>
        <taxon>Pseudohalioglobus</taxon>
    </lineage>
</organism>
<feature type="signal peptide" evidence="1">
    <location>
        <begin position="1"/>
        <end position="21"/>
    </location>
</feature>
<dbReference type="Proteomes" id="UP000235005">
    <property type="component" value="Unassembled WGS sequence"/>
</dbReference>
<keyword evidence="1" id="KW-0732">Signal</keyword>
<sequence length="229" mass="24774">MNKLIFATACAASLCSVSTLAQNINPGRNDQSFEELEMIFEINNDDQDAEVVIYGKGEEGLRWVRVIGPKGNRSSKIVGFGTSGSETIGMAQFLFESAEPSIDEVVARYPDGTYTVVGRTISGMRIFGTVEFNKELAAAPVIDTCDQMVDPVSAVISWTAADDDVESIILEVENDDLEVGLEMSFSGDTTEMDLPMGFLTPGTEYDLGIAFVNEQGNVIVSECSFETSD</sequence>
<gene>
    <name evidence="2" type="ORF">C0039_09530</name>
</gene>
<dbReference type="EMBL" id="PKUS01000010">
    <property type="protein sequence ID" value="PLW68858.1"/>
    <property type="molecule type" value="Genomic_DNA"/>
</dbReference>
<dbReference type="InterPro" id="IPR003961">
    <property type="entry name" value="FN3_dom"/>
</dbReference>
<name>A0A2N5X305_9GAMM</name>
<dbReference type="CDD" id="cd00063">
    <property type="entry name" value="FN3"/>
    <property type="match status" value="1"/>
</dbReference>
<evidence type="ECO:0000313" key="3">
    <source>
        <dbReference type="Proteomes" id="UP000235005"/>
    </source>
</evidence>
<proteinExistence type="predicted"/>
<keyword evidence="3" id="KW-1185">Reference proteome</keyword>
<feature type="chain" id="PRO_5014989123" description="Fibronectin type-III domain-containing protein" evidence="1">
    <location>
        <begin position="22"/>
        <end position="229"/>
    </location>
</feature>
<dbReference type="RefSeq" id="WP_101517945.1">
    <property type="nucleotide sequence ID" value="NZ_PKUS01000010.1"/>
</dbReference>
<dbReference type="Gene3D" id="2.60.40.10">
    <property type="entry name" value="Immunoglobulins"/>
    <property type="match status" value="1"/>
</dbReference>
<evidence type="ECO:0000313" key="2">
    <source>
        <dbReference type="EMBL" id="PLW68858.1"/>
    </source>
</evidence>
<protein>
    <recommendedName>
        <fullName evidence="4">Fibronectin type-III domain-containing protein</fullName>
    </recommendedName>
</protein>